<dbReference type="InterPro" id="IPR020846">
    <property type="entry name" value="MFS_dom"/>
</dbReference>
<feature type="transmembrane region" description="Helical" evidence="8">
    <location>
        <begin position="359"/>
        <end position="378"/>
    </location>
</feature>
<keyword evidence="6 8" id="KW-0472">Membrane</keyword>
<protein>
    <recommendedName>
        <fullName evidence="9">Major facilitator superfamily (MFS) profile domain-containing protein</fullName>
    </recommendedName>
</protein>
<feature type="transmembrane region" description="Helical" evidence="8">
    <location>
        <begin position="162"/>
        <end position="180"/>
    </location>
</feature>
<feature type="transmembrane region" description="Helical" evidence="8">
    <location>
        <begin position="457"/>
        <end position="479"/>
    </location>
</feature>
<feature type="transmembrane region" description="Helical" evidence="8">
    <location>
        <begin position="291"/>
        <end position="315"/>
    </location>
</feature>
<dbReference type="PANTHER" id="PTHR48022:SF23">
    <property type="entry name" value="MAJOR FACILITATOR SUPERFAMILY (MFS) PROFILE DOMAIN-CONTAINING PROTEIN"/>
    <property type="match status" value="1"/>
</dbReference>
<keyword evidence="3 7" id="KW-0813">Transport</keyword>
<evidence type="ECO:0000256" key="7">
    <source>
        <dbReference type="RuleBase" id="RU003346"/>
    </source>
</evidence>
<dbReference type="InterPro" id="IPR050360">
    <property type="entry name" value="MFS_Sugar_Transporters"/>
</dbReference>
<reference evidence="10" key="2">
    <citation type="submission" date="2021-02" db="EMBL/GenBank/DDBJ databases">
        <title>Aspergillus chevalieri M1 genome sequence.</title>
        <authorList>
            <person name="Kadooka C."/>
            <person name="Mori K."/>
            <person name="Futagami T."/>
        </authorList>
    </citation>
    <scope>NUCLEOTIDE SEQUENCE</scope>
    <source>
        <strain evidence="10">M1</strain>
    </source>
</reference>
<dbReference type="Proteomes" id="UP000637239">
    <property type="component" value="Chromosome 7"/>
</dbReference>
<dbReference type="GeneID" id="66986382"/>
<feature type="transmembrane region" description="Helical" evidence="8">
    <location>
        <begin position="390"/>
        <end position="413"/>
    </location>
</feature>
<dbReference type="PRINTS" id="PR00171">
    <property type="entry name" value="SUGRTRNSPORT"/>
</dbReference>
<evidence type="ECO:0000313" key="11">
    <source>
        <dbReference type="Proteomes" id="UP000637239"/>
    </source>
</evidence>
<dbReference type="GO" id="GO:0005351">
    <property type="term" value="F:carbohydrate:proton symporter activity"/>
    <property type="evidence" value="ECO:0007669"/>
    <property type="project" value="TreeGrafter"/>
</dbReference>
<evidence type="ECO:0000313" key="10">
    <source>
        <dbReference type="EMBL" id="BCR92024.1"/>
    </source>
</evidence>
<sequence length="550" mass="60056">MGAGGGGLSKDALQRVPLPARKSYIWLATIWASYCGGLHGFNTANISGAMKLDPFVKEFGWTDIPEDTESNYKGWVVSSMILGQVLGVIIAGPLGERRGRKPVILLSAVFYTIGSILMAVNFGSLSELLVGRVLSGIGSGSGMSVGPIYISEVAPLELRGMMTTFYNVNIMAGVAGSYWINYASQSVIPAESNWQWRVTMILQLIPAIMLFLGLPFFPESPRYQMMRGRIEAAKTSLSRLRGGLDENNEYFAKELAELRAKMTANAESQGAWDATKHLMKLCVHHPPTRKVVLFVTLIQLFFIFSGGNSITYYAPTILQSIGLNDRQVLLFTAVYGCIKLASVFLYAFALTDRFGRRPLLLIGSTTNLICLIYLAAFLGTSDISASPSPAAWVAIVAICIFAIGYGFGWAPAFSLTTSEICPTSIRGTVVSIAFIFQNLLNFGITRGFPNMTLSMHSYGPFALFAAFTFVGTVWVFFAFPECKGRSMEGTDELFSLPWWKIGFARVPEGGGGSGVVGKEFEGDLERQLSGVSVGEKLREERIENVVERRT</sequence>
<feature type="transmembrane region" description="Helical" evidence="8">
    <location>
        <begin position="72"/>
        <end position="91"/>
    </location>
</feature>
<dbReference type="Gene3D" id="1.20.1250.20">
    <property type="entry name" value="MFS general substrate transporter like domains"/>
    <property type="match status" value="1"/>
</dbReference>
<dbReference type="InterPro" id="IPR036259">
    <property type="entry name" value="MFS_trans_sf"/>
</dbReference>
<evidence type="ECO:0000256" key="8">
    <source>
        <dbReference type="SAM" id="Phobius"/>
    </source>
</evidence>
<dbReference type="Pfam" id="PF00083">
    <property type="entry name" value="Sugar_tr"/>
    <property type="match status" value="1"/>
</dbReference>
<evidence type="ECO:0000256" key="2">
    <source>
        <dbReference type="ARBA" id="ARBA00010992"/>
    </source>
</evidence>
<feature type="transmembrane region" description="Helical" evidence="8">
    <location>
        <begin position="425"/>
        <end position="445"/>
    </location>
</feature>
<feature type="transmembrane region" description="Helical" evidence="8">
    <location>
        <begin position="200"/>
        <end position="217"/>
    </location>
</feature>
<dbReference type="KEGG" id="ache:ACHE_70867S"/>
<dbReference type="EMBL" id="AP024422">
    <property type="protein sequence ID" value="BCR92024.1"/>
    <property type="molecule type" value="Genomic_DNA"/>
</dbReference>
<evidence type="ECO:0000259" key="9">
    <source>
        <dbReference type="PROSITE" id="PS50850"/>
    </source>
</evidence>
<dbReference type="FunFam" id="1.20.1250.20:FF:000134">
    <property type="entry name" value="MFS sugar transporter protein"/>
    <property type="match status" value="1"/>
</dbReference>
<evidence type="ECO:0000256" key="1">
    <source>
        <dbReference type="ARBA" id="ARBA00004141"/>
    </source>
</evidence>
<dbReference type="PANTHER" id="PTHR48022">
    <property type="entry name" value="PLASTIDIC GLUCOSE TRANSPORTER 4"/>
    <property type="match status" value="1"/>
</dbReference>
<dbReference type="InterPro" id="IPR005828">
    <property type="entry name" value="MFS_sugar_transport-like"/>
</dbReference>
<comment type="subcellular location">
    <subcellularLocation>
        <location evidence="1">Membrane</location>
        <topology evidence="1">Multi-pass membrane protein</topology>
    </subcellularLocation>
</comment>
<keyword evidence="4 8" id="KW-0812">Transmembrane</keyword>
<dbReference type="AlphaFoldDB" id="A0A7R7VWD2"/>
<feature type="domain" description="Major facilitator superfamily (MFS) profile" evidence="9">
    <location>
        <begin position="28"/>
        <end position="483"/>
    </location>
</feature>
<dbReference type="PROSITE" id="PS00217">
    <property type="entry name" value="SUGAR_TRANSPORT_2"/>
    <property type="match status" value="1"/>
</dbReference>
<feature type="transmembrane region" description="Helical" evidence="8">
    <location>
        <begin position="24"/>
        <end position="41"/>
    </location>
</feature>
<evidence type="ECO:0000256" key="5">
    <source>
        <dbReference type="ARBA" id="ARBA00022989"/>
    </source>
</evidence>
<evidence type="ECO:0000256" key="4">
    <source>
        <dbReference type="ARBA" id="ARBA00022692"/>
    </source>
</evidence>
<comment type="similarity">
    <text evidence="2 7">Belongs to the major facilitator superfamily. Sugar transporter (TC 2.A.1.1) family.</text>
</comment>
<keyword evidence="5 8" id="KW-1133">Transmembrane helix</keyword>
<evidence type="ECO:0000256" key="6">
    <source>
        <dbReference type="ARBA" id="ARBA00023136"/>
    </source>
</evidence>
<name>A0A7R7VWD2_ASPCH</name>
<feature type="transmembrane region" description="Helical" evidence="8">
    <location>
        <begin position="129"/>
        <end position="150"/>
    </location>
</feature>
<dbReference type="SUPFAM" id="SSF103473">
    <property type="entry name" value="MFS general substrate transporter"/>
    <property type="match status" value="1"/>
</dbReference>
<reference evidence="10" key="1">
    <citation type="submission" date="2021-01" db="EMBL/GenBank/DDBJ databases">
        <authorList>
            <consortium name="Aspergillus chevalieri M1 genome sequencing consortium"/>
            <person name="Kazuki M."/>
            <person name="Futagami T."/>
        </authorList>
    </citation>
    <scope>NUCLEOTIDE SEQUENCE</scope>
    <source>
        <strain evidence="10">M1</strain>
    </source>
</reference>
<gene>
    <name evidence="10" type="ORF">ACHE_70867S</name>
</gene>
<accession>A0A7R7VWD2</accession>
<dbReference type="InterPro" id="IPR003663">
    <property type="entry name" value="Sugar/inositol_transpt"/>
</dbReference>
<dbReference type="NCBIfam" id="TIGR00879">
    <property type="entry name" value="SP"/>
    <property type="match status" value="1"/>
</dbReference>
<organism evidence="10 11">
    <name type="scientific">Aspergillus chevalieri</name>
    <name type="common">Eurotium chevalieri</name>
    <dbReference type="NCBI Taxonomy" id="182096"/>
    <lineage>
        <taxon>Eukaryota</taxon>
        <taxon>Fungi</taxon>
        <taxon>Dikarya</taxon>
        <taxon>Ascomycota</taxon>
        <taxon>Pezizomycotina</taxon>
        <taxon>Eurotiomycetes</taxon>
        <taxon>Eurotiomycetidae</taxon>
        <taxon>Eurotiales</taxon>
        <taxon>Aspergillaceae</taxon>
        <taxon>Aspergillus</taxon>
        <taxon>Aspergillus subgen. Aspergillus</taxon>
    </lineage>
</organism>
<feature type="transmembrane region" description="Helical" evidence="8">
    <location>
        <begin position="327"/>
        <end position="347"/>
    </location>
</feature>
<proteinExistence type="inferred from homology"/>
<keyword evidence="11" id="KW-1185">Reference proteome</keyword>
<dbReference type="GO" id="GO:0016020">
    <property type="term" value="C:membrane"/>
    <property type="evidence" value="ECO:0007669"/>
    <property type="project" value="UniProtKB-SubCell"/>
</dbReference>
<feature type="transmembrane region" description="Helical" evidence="8">
    <location>
        <begin position="103"/>
        <end position="123"/>
    </location>
</feature>
<dbReference type="InterPro" id="IPR005829">
    <property type="entry name" value="Sugar_transporter_CS"/>
</dbReference>
<evidence type="ECO:0000256" key="3">
    <source>
        <dbReference type="ARBA" id="ARBA00022448"/>
    </source>
</evidence>
<dbReference type="PROSITE" id="PS50850">
    <property type="entry name" value="MFS"/>
    <property type="match status" value="1"/>
</dbReference>
<dbReference type="RefSeq" id="XP_043140546.1">
    <property type="nucleotide sequence ID" value="XM_043283247.1"/>
</dbReference>